<dbReference type="RefSeq" id="WP_039427738.1">
    <property type="nucleotide sequence ID" value="NZ_CP061844.1"/>
</dbReference>
<gene>
    <name evidence="1" type="ORF">EA26_12280</name>
</gene>
<dbReference type="Gene3D" id="1.25.40.10">
    <property type="entry name" value="Tetratricopeptide repeat domain"/>
    <property type="match status" value="1"/>
</dbReference>
<organism evidence="1 2">
    <name type="scientific">Vibrio navarrensis</name>
    <dbReference type="NCBI Taxonomy" id="29495"/>
    <lineage>
        <taxon>Bacteria</taxon>
        <taxon>Pseudomonadati</taxon>
        <taxon>Pseudomonadota</taxon>
        <taxon>Gammaproteobacteria</taxon>
        <taxon>Vibrionales</taxon>
        <taxon>Vibrionaceae</taxon>
        <taxon>Vibrio</taxon>
    </lineage>
</organism>
<dbReference type="Pfam" id="PF07024">
    <property type="entry name" value="ImpE"/>
    <property type="match status" value="1"/>
</dbReference>
<dbReference type="GeneID" id="43683939"/>
<dbReference type="STRING" id="29495.EA26_12280"/>
<dbReference type="Pfam" id="PF14559">
    <property type="entry name" value="TPR_19"/>
    <property type="match status" value="1"/>
</dbReference>
<keyword evidence="2" id="KW-1185">Reference proteome</keyword>
<reference evidence="1 2" key="1">
    <citation type="submission" date="2014-04" db="EMBL/GenBank/DDBJ databases">
        <title>Genome sequencing of Vibrio navarrensis strains.</title>
        <authorList>
            <person name="Gladney L.M."/>
            <person name="Katz L.S."/>
            <person name="Marino-Ramirez L."/>
            <person name="Jordan I.K."/>
        </authorList>
    </citation>
    <scope>NUCLEOTIDE SEQUENCE [LARGE SCALE GENOMIC DNA]</scope>
    <source>
        <strain evidence="1 2">ATCC 51183</strain>
    </source>
</reference>
<dbReference type="SUPFAM" id="SSF144059">
    <property type="entry name" value="ImpE-like"/>
    <property type="match status" value="1"/>
</dbReference>
<dbReference type="Proteomes" id="UP000029994">
    <property type="component" value="Unassembled WGS sequence"/>
</dbReference>
<evidence type="ECO:0000313" key="1">
    <source>
        <dbReference type="EMBL" id="KGK12046.1"/>
    </source>
</evidence>
<dbReference type="EMBL" id="JMCG01000001">
    <property type="protein sequence ID" value="KGK12046.1"/>
    <property type="molecule type" value="Genomic_DNA"/>
</dbReference>
<accession>A0A099LXA3</accession>
<dbReference type="eggNOG" id="COG4455">
    <property type="taxonomic scope" value="Bacteria"/>
</dbReference>
<dbReference type="InterPro" id="IPR011990">
    <property type="entry name" value="TPR-like_helical_dom_sf"/>
</dbReference>
<name>A0A099LXA3_9VIBR</name>
<evidence type="ECO:0000313" key="2">
    <source>
        <dbReference type="Proteomes" id="UP000029994"/>
    </source>
</evidence>
<comment type="caution">
    <text evidence="1">The sequence shown here is derived from an EMBL/GenBank/DDBJ whole genome shotgun (WGS) entry which is preliminary data.</text>
</comment>
<dbReference type="AlphaFoldDB" id="A0A099LXA3"/>
<dbReference type="InterPro" id="IPR009211">
    <property type="entry name" value="TagJ"/>
</dbReference>
<sequence length="267" mass="29510">MSDWQQQINQGELQQAKEALVSAIKQDPKNATLRSAFIEVLCLQGDFERADEQLMQAIKLFPEYLAGASQIRHLVKAAQARVDFAGGAASAQFVSGNDSQNNTLVRFSLALLNQDGEELVEVCEKAETARPKATFSINGQTYEDVRDLDDRLAGFIELFSSAGNYFLVPLNQVNSLQLKPATNLLENIWRPCEFDIDGLGEGEAHFPMTYVDSETDQHKLGRETDWKTLLGTEHCLGMGQKMWLAGEGAIALSQLQTIERVALAATE</sequence>
<protein>
    <submittedName>
        <fullName evidence="1">Protein of avirulence locus</fullName>
    </submittedName>
</protein>
<proteinExistence type="predicted"/>
<dbReference type="PIRSF" id="PIRSF029288">
    <property type="entry name" value="SciE_ImpE"/>
    <property type="match status" value="1"/>
</dbReference>